<feature type="transmembrane region" description="Helical" evidence="2">
    <location>
        <begin position="190"/>
        <end position="211"/>
    </location>
</feature>
<feature type="compositionally biased region" description="Gly residues" evidence="1">
    <location>
        <begin position="653"/>
        <end position="664"/>
    </location>
</feature>
<dbReference type="InterPro" id="IPR029673">
    <property type="entry name" value="TMEM179"/>
</dbReference>
<accession>A0A1I8IXE3</accession>
<keyword evidence="3" id="KW-1185">Reference proteome</keyword>
<keyword evidence="2" id="KW-0472">Membrane</keyword>
<feature type="region of interest" description="Disordered" evidence="1">
    <location>
        <begin position="716"/>
        <end position="745"/>
    </location>
</feature>
<feature type="compositionally biased region" description="Low complexity" evidence="1">
    <location>
        <begin position="616"/>
        <end position="627"/>
    </location>
</feature>
<feature type="transmembrane region" description="Helical" evidence="2">
    <location>
        <begin position="488"/>
        <end position="512"/>
    </location>
</feature>
<keyword evidence="2" id="KW-0812">Transmembrane</keyword>
<evidence type="ECO:0000256" key="1">
    <source>
        <dbReference type="SAM" id="MobiDB-lite"/>
    </source>
</evidence>
<organism evidence="3 4">
    <name type="scientific">Macrostomum lignano</name>
    <dbReference type="NCBI Taxonomy" id="282301"/>
    <lineage>
        <taxon>Eukaryota</taxon>
        <taxon>Metazoa</taxon>
        <taxon>Spiralia</taxon>
        <taxon>Lophotrochozoa</taxon>
        <taxon>Platyhelminthes</taxon>
        <taxon>Rhabditophora</taxon>
        <taxon>Macrostomorpha</taxon>
        <taxon>Macrostomida</taxon>
        <taxon>Macrostomidae</taxon>
        <taxon>Macrostomum</taxon>
    </lineage>
</organism>
<dbReference type="PANTHER" id="PTHR31872:SF4">
    <property type="entry name" value="TRANSMEMBRANE PROTEIN 179"/>
    <property type="match status" value="1"/>
</dbReference>
<feature type="compositionally biased region" description="Low complexity" evidence="1">
    <location>
        <begin position="593"/>
        <end position="607"/>
    </location>
</feature>
<feature type="compositionally biased region" description="Basic residues" evidence="1">
    <location>
        <begin position="542"/>
        <end position="555"/>
    </location>
</feature>
<proteinExistence type="predicted"/>
<evidence type="ECO:0000313" key="4">
    <source>
        <dbReference type="WBParaSite" id="maker-uti_cns_0021381-snap-gene-0.2-mRNA-1"/>
    </source>
</evidence>
<dbReference type="WBParaSite" id="maker-uti_cns_0021381-snap-gene-0.2-mRNA-1">
    <property type="protein sequence ID" value="maker-uti_cns_0021381-snap-gene-0.2-mRNA-1"/>
    <property type="gene ID" value="maker-uti_cns_0021381-snap-gene-0.2"/>
</dbReference>
<keyword evidence="2" id="KW-1133">Transmembrane helix</keyword>
<dbReference type="Proteomes" id="UP000095280">
    <property type="component" value="Unplaced"/>
</dbReference>
<feature type="region of interest" description="Disordered" evidence="1">
    <location>
        <begin position="593"/>
        <end position="632"/>
    </location>
</feature>
<dbReference type="PANTHER" id="PTHR31872">
    <property type="entry name" value="TRANSMEMBRANE PROTEIN 179"/>
    <property type="match status" value="1"/>
</dbReference>
<feature type="transmembrane region" description="Helical" evidence="2">
    <location>
        <begin position="255"/>
        <end position="276"/>
    </location>
</feature>
<evidence type="ECO:0000313" key="3">
    <source>
        <dbReference type="Proteomes" id="UP000095280"/>
    </source>
</evidence>
<protein>
    <submittedName>
        <fullName evidence="4">SSD domain-containing protein</fullName>
    </submittedName>
</protein>
<evidence type="ECO:0000256" key="2">
    <source>
        <dbReference type="SAM" id="Phobius"/>
    </source>
</evidence>
<reference evidence="4" key="1">
    <citation type="submission" date="2016-11" db="UniProtKB">
        <authorList>
            <consortium name="WormBaseParasite"/>
        </authorList>
    </citation>
    <scope>IDENTIFICATION</scope>
</reference>
<name>A0A1I8IXE3_9PLAT</name>
<feature type="region of interest" description="Disordered" evidence="1">
    <location>
        <begin position="528"/>
        <end position="575"/>
    </location>
</feature>
<dbReference type="AlphaFoldDB" id="A0A1I8IXE3"/>
<sequence>SLQFLRPQSQSRRSHKEFQKLAKRFRPPQNGRFFPLGGDHQAADSPGVVKKSCRAPAAQRLQPAVAGNSIRRSRPLLDAGVKISRSRMLVFCTTSTAAAANASPAGKVQQTEYSCIVTACALQGAAVDWLLLTARAGLHVQAKYRQPQPQREAEDTAEAFLTGLPPDPARAQQRTARFGADLRYLRWIQVTLYVGSGIFSLISCVTLKVTFDDLRDTCPLYARPAKVELAPSENGSYVLRLDGDLKGGEKKTCYYSMYLNITTASYSLWGALFALLSSPNKARKGGVESGAAARPSSEAFRRSGGAERGRILSCLKANSLCMENLDASDGVGDFPSFPELENEFASTLSKYLYEAGAAGCPALLRGPSCFHHGCLKAVLSATFADSGFPCSFLQFCVDRLAIHCASETPSVPLAAVQLVLFTSQLISSCVLTLGHRFWCSSIISDLEDSEHVKELMRRSQFGLTCPLIQSFPWRSTHPDFAYFRSSKFFGLITIAQISSWMVSLTLLILSMICGERFFKAVWFGEFEGSPGQPQPQPQPQQRRSKFAPKATRRQPRCPQLGGLNRAAAQRDGAREPERGLGLSCCGCRHAGRAPQGAGAGQLPGNRGSRSRHGRAGRAASSRTGLRATPSWRNQSALAGYERSLAARQRSAGGQSGRSLGGGSGRPVQQPRLQRNTTAGTGDAAESAVATGCRWCGAFDVTDEDAVQETQLWEPRVQPAPTTCASSPTRPTTSLTMRQHGGGRSRDCNLYSAWRTQLLNARGQS</sequence>
<feature type="compositionally biased region" description="Polar residues" evidence="1">
    <location>
        <begin position="670"/>
        <end position="679"/>
    </location>
</feature>
<feature type="region of interest" description="Disordered" evidence="1">
    <location>
        <begin position="645"/>
        <end position="682"/>
    </location>
</feature>
<feature type="compositionally biased region" description="Polar residues" evidence="1">
    <location>
        <begin position="719"/>
        <end position="736"/>
    </location>
</feature>